<name>A0A5B7JDI9_PORTR</name>
<reference evidence="2 3" key="1">
    <citation type="submission" date="2019-05" db="EMBL/GenBank/DDBJ databases">
        <title>Another draft genome of Portunus trituberculatus and its Hox gene families provides insights of decapod evolution.</title>
        <authorList>
            <person name="Jeong J.-H."/>
            <person name="Song I."/>
            <person name="Kim S."/>
            <person name="Choi T."/>
            <person name="Kim D."/>
            <person name="Ryu S."/>
            <person name="Kim W."/>
        </authorList>
    </citation>
    <scope>NUCLEOTIDE SEQUENCE [LARGE SCALE GENOMIC DNA]</scope>
    <source>
        <tissue evidence="2">Muscle</tissue>
    </source>
</reference>
<accession>A0A5B7JDI9</accession>
<sequence length="67" mass="7434">MDEEPSQHQGPPHVSTKASPPMLLVITPMPLRAASRHFLFTSKSLNKMLKKAVVSDCEAESQMRLSD</sequence>
<dbReference type="Proteomes" id="UP000324222">
    <property type="component" value="Unassembled WGS sequence"/>
</dbReference>
<proteinExistence type="predicted"/>
<feature type="region of interest" description="Disordered" evidence="1">
    <location>
        <begin position="1"/>
        <end position="21"/>
    </location>
</feature>
<gene>
    <name evidence="2" type="ORF">E2C01_091267</name>
</gene>
<comment type="caution">
    <text evidence="2">The sequence shown here is derived from an EMBL/GenBank/DDBJ whole genome shotgun (WGS) entry which is preliminary data.</text>
</comment>
<organism evidence="2 3">
    <name type="scientific">Portunus trituberculatus</name>
    <name type="common">Swimming crab</name>
    <name type="synonym">Neptunus trituberculatus</name>
    <dbReference type="NCBI Taxonomy" id="210409"/>
    <lineage>
        <taxon>Eukaryota</taxon>
        <taxon>Metazoa</taxon>
        <taxon>Ecdysozoa</taxon>
        <taxon>Arthropoda</taxon>
        <taxon>Crustacea</taxon>
        <taxon>Multicrustacea</taxon>
        <taxon>Malacostraca</taxon>
        <taxon>Eumalacostraca</taxon>
        <taxon>Eucarida</taxon>
        <taxon>Decapoda</taxon>
        <taxon>Pleocyemata</taxon>
        <taxon>Brachyura</taxon>
        <taxon>Eubrachyura</taxon>
        <taxon>Portunoidea</taxon>
        <taxon>Portunidae</taxon>
        <taxon>Portuninae</taxon>
        <taxon>Portunus</taxon>
    </lineage>
</organism>
<evidence type="ECO:0000313" key="2">
    <source>
        <dbReference type="EMBL" id="MPC96031.1"/>
    </source>
</evidence>
<evidence type="ECO:0000256" key="1">
    <source>
        <dbReference type="SAM" id="MobiDB-lite"/>
    </source>
</evidence>
<protein>
    <submittedName>
        <fullName evidence="2">Uncharacterized protein</fullName>
    </submittedName>
</protein>
<dbReference type="EMBL" id="VSRR010104403">
    <property type="protein sequence ID" value="MPC96031.1"/>
    <property type="molecule type" value="Genomic_DNA"/>
</dbReference>
<evidence type="ECO:0000313" key="3">
    <source>
        <dbReference type="Proteomes" id="UP000324222"/>
    </source>
</evidence>
<keyword evidence="3" id="KW-1185">Reference proteome</keyword>
<dbReference type="AlphaFoldDB" id="A0A5B7JDI9"/>